<dbReference type="OrthoDB" id="1923844at2759"/>
<dbReference type="Proteomes" id="UP000572817">
    <property type="component" value="Unassembled WGS sequence"/>
</dbReference>
<feature type="region of interest" description="Disordered" evidence="2">
    <location>
        <begin position="441"/>
        <end position="474"/>
    </location>
</feature>
<dbReference type="CDD" id="cd00377">
    <property type="entry name" value="ICL_PEPM"/>
    <property type="match status" value="1"/>
</dbReference>
<dbReference type="AlphaFoldDB" id="A0A8H4N9G3"/>
<reference evidence="3" key="1">
    <citation type="submission" date="2020-04" db="EMBL/GenBank/DDBJ databases">
        <title>Genome Assembly and Annotation of Botryosphaeria dothidea sdau 11-99, a Latent Pathogen of Apple Fruit Ring Rot in China.</title>
        <authorList>
            <person name="Yu C."/>
            <person name="Diao Y."/>
            <person name="Lu Q."/>
            <person name="Zhao J."/>
            <person name="Cui S."/>
            <person name="Peng C."/>
            <person name="He B."/>
            <person name="Liu H."/>
        </authorList>
    </citation>
    <scope>NUCLEOTIDE SEQUENCE [LARGE SCALE GENOMIC DNA]</scope>
    <source>
        <strain evidence="3">Sdau11-99</strain>
    </source>
</reference>
<protein>
    <submittedName>
        <fullName evidence="3">Isocitrate lyase/phosphorylmutase</fullName>
    </submittedName>
</protein>
<dbReference type="Pfam" id="PF13714">
    <property type="entry name" value="PEP_mutase"/>
    <property type="match status" value="1"/>
</dbReference>
<proteinExistence type="predicted"/>
<feature type="compositionally biased region" description="Polar residues" evidence="2">
    <location>
        <begin position="441"/>
        <end position="451"/>
    </location>
</feature>
<keyword evidence="3" id="KW-0456">Lyase</keyword>
<evidence type="ECO:0000256" key="1">
    <source>
        <dbReference type="ARBA" id="ARBA00001050"/>
    </source>
</evidence>
<evidence type="ECO:0000313" key="4">
    <source>
        <dbReference type="Proteomes" id="UP000572817"/>
    </source>
</evidence>
<evidence type="ECO:0000256" key="2">
    <source>
        <dbReference type="SAM" id="MobiDB-lite"/>
    </source>
</evidence>
<keyword evidence="4" id="KW-1185">Reference proteome</keyword>
<dbReference type="GO" id="GO:0046421">
    <property type="term" value="F:methylisocitrate lyase activity"/>
    <property type="evidence" value="ECO:0007669"/>
    <property type="project" value="UniProtKB-EC"/>
</dbReference>
<dbReference type="Gene3D" id="3.20.20.60">
    <property type="entry name" value="Phosphoenolpyruvate-binding domains"/>
    <property type="match status" value="1"/>
</dbReference>
<sequence length="602" mass="64693">MRANAEMIANLDPYGPPLIADMDTGYGGPIIVARTISEYIRAGVAGAHLEDQVLTKRCGHLGGKKVVPRDEYFARLRAAKSARDALHSDFVLIARTDALQTLGYDECLARLKTARDLGFDVGLLEGFESKEQARACVKELAPWPVLLNMVENGVTPLITVDEAREMGFRIMIFSFATICPAYLAIKETLERLRDKGVVGTPKDLSPKTLFEVCGLKECMKIDLGLVSRLPHGFVTANSPSLGTTWAKRVCSQLGSNVRDATLDDYDANGKLGWQGQRECEFNPSVFPMDKSPGSTGDWTKAKCQASYGTEYNSFCQWGASSPCEETQSAPQRAEEYTNALDTGSETPGPSSIVSTTPEAMFSVAQDYAGAGFSFEESIPQNTDSVAPTTFVTNAASANNEAPSQSTSNADSPQLPPSTTVEDGTPVADYAKVPDGIAAAENGQSAGTSIAEQSAAAPSEARHLSLRANSSSPEDAVPSIFKELVGQYKTLQLLVLPRESGATFLEPESQVVAEPEAAKHYHTQENSVPEAVENNETTVSSKATFPIEPPQRTEPEPPAEPTKTALNEGSAAPETTPVPKEADLGTERQCSPGDYCRTRRDQY</sequence>
<name>A0A8H4N9G3_9PEZI</name>
<dbReference type="PROSITE" id="PS00161">
    <property type="entry name" value="ISOCITRATE_LYASE"/>
    <property type="match status" value="1"/>
</dbReference>
<dbReference type="InterPro" id="IPR039556">
    <property type="entry name" value="ICL/PEPM"/>
</dbReference>
<feature type="compositionally biased region" description="Polar residues" evidence="2">
    <location>
        <begin position="397"/>
        <end position="421"/>
    </location>
</feature>
<evidence type="ECO:0000313" key="3">
    <source>
        <dbReference type="EMBL" id="KAF4307362.1"/>
    </source>
</evidence>
<dbReference type="InterPro" id="IPR040442">
    <property type="entry name" value="Pyrv_kinase-like_dom_sf"/>
</dbReference>
<dbReference type="SUPFAM" id="SSF51621">
    <property type="entry name" value="Phosphoenolpyruvate/pyruvate domain"/>
    <property type="match status" value="1"/>
</dbReference>
<comment type="catalytic activity">
    <reaction evidence="1">
        <text>(2S,3R)-3-hydroxybutane-1,2,3-tricarboxylate = pyruvate + succinate</text>
        <dbReference type="Rhea" id="RHEA:16809"/>
        <dbReference type="ChEBI" id="CHEBI:15361"/>
        <dbReference type="ChEBI" id="CHEBI:30031"/>
        <dbReference type="ChEBI" id="CHEBI:57429"/>
        <dbReference type="EC" id="4.1.3.30"/>
    </reaction>
</comment>
<dbReference type="PANTHER" id="PTHR42905:SF2">
    <property type="entry name" value="PHOSPHOENOLPYRUVATE CARBOXYLASE FAMILY PROTEIN"/>
    <property type="match status" value="1"/>
</dbReference>
<feature type="region of interest" description="Disordered" evidence="2">
    <location>
        <begin position="322"/>
        <end position="354"/>
    </location>
</feature>
<feature type="compositionally biased region" description="Polar residues" evidence="2">
    <location>
        <begin position="533"/>
        <end position="542"/>
    </location>
</feature>
<dbReference type="EMBL" id="WWBZ02000029">
    <property type="protein sequence ID" value="KAF4307362.1"/>
    <property type="molecule type" value="Genomic_DNA"/>
</dbReference>
<feature type="region of interest" description="Disordered" evidence="2">
    <location>
        <begin position="397"/>
        <end position="427"/>
    </location>
</feature>
<gene>
    <name evidence="3" type="ORF">GTA08_BOTSDO14128</name>
</gene>
<comment type="caution">
    <text evidence="3">The sequence shown here is derived from an EMBL/GenBank/DDBJ whole genome shotgun (WGS) entry which is preliminary data.</text>
</comment>
<dbReference type="InterPro" id="IPR015813">
    <property type="entry name" value="Pyrv/PenolPyrv_kinase-like_dom"/>
</dbReference>
<feature type="compositionally biased region" description="Polar residues" evidence="2">
    <location>
        <begin position="339"/>
        <end position="354"/>
    </location>
</feature>
<dbReference type="PANTHER" id="PTHR42905">
    <property type="entry name" value="PHOSPHOENOLPYRUVATE CARBOXYLASE"/>
    <property type="match status" value="1"/>
</dbReference>
<feature type="region of interest" description="Disordered" evidence="2">
    <location>
        <begin position="515"/>
        <end position="602"/>
    </location>
</feature>
<organism evidence="3 4">
    <name type="scientific">Botryosphaeria dothidea</name>
    <dbReference type="NCBI Taxonomy" id="55169"/>
    <lineage>
        <taxon>Eukaryota</taxon>
        <taxon>Fungi</taxon>
        <taxon>Dikarya</taxon>
        <taxon>Ascomycota</taxon>
        <taxon>Pezizomycotina</taxon>
        <taxon>Dothideomycetes</taxon>
        <taxon>Dothideomycetes incertae sedis</taxon>
        <taxon>Botryosphaeriales</taxon>
        <taxon>Botryosphaeriaceae</taxon>
        <taxon>Botryosphaeria</taxon>
    </lineage>
</organism>
<accession>A0A8H4N9G3</accession>
<dbReference type="InterPro" id="IPR018523">
    <property type="entry name" value="Isocitrate_lyase_ph_CS"/>
</dbReference>